<evidence type="ECO:0000313" key="3">
    <source>
        <dbReference type="Proteomes" id="UP000051952"/>
    </source>
</evidence>
<dbReference type="AlphaFoldDB" id="A0A0S4JVX0"/>
<dbReference type="VEuPathDB" id="TriTrypDB:BSAL_47920"/>
<evidence type="ECO:0000256" key="1">
    <source>
        <dbReference type="SAM" id="Coils"/>
    </source>
</evidence>
<keyword evidence="1" id="KW-0175">Coiled coil</keyword>
<accession>A0A0S4JVX0</accession>
<feature type="coiled-coil region" evidence="1">
    <location>
        <begin position="21"/>
        <end position="48"/>
    </location>
</feature>
<name>A0A0S4JVX0_BODSA</name>
<sequence>MYTDEELELLRSDPELIALQYDIRNDRLRQEEAEVAELERQRELDDAIESPLRRLREKGRVWAEWSAQWWDHTAYDRALQQGIELLAEVLLWVEDEELTERERFEEEWQREWEHIHQTERTRFRVITEWLTVWEEGRDTQWATERHAHTSAVERTLWYMSHGAAADAAEIAKWEEEERTITERIQAKQKKTGDKALNE</sequence>
<evidence type="ECO:0000313" key="2">
    <source>
        <dbReference type="EMBL" id="CUG94385.1"/>
    </source>
</evidence>
<reference evidence="3" key="1">
    <citation type="submission" date="2015-09" db="EMBL/GenBank/DDBJ databases">
        <authorList>
            <consortium name="Pathogen Informatics"/>
        </authorList>
    </citation>
    <scope>NUCLEOTIDE SEQUENCE [LARGE SCALE GENOMIC DNA]</scope>
    <source>
        <strain evidence="3">Lake Konstanz</strain>
    </source>
</reference>
<dbReference type="EMBL" id="CYKH01002241">
    <property type="protein sequence ID" value="CUG94385.1"/>
    <property type="molecule type" value="Genomic_DNA"/>
</dbReference>
<proteinExistence type="predicted"/>
<dbReference type="Proteomes" id="UP000051952">
    <property type="component" value="Unassembled WGS sequence"/>
</dbReference>
<organism evidence="2 3">
    <name type="scientific">Bodo saltans</name>
    <name type="common">Flagellated protozoan</name>
    <dbReference type="NCBI Taxonomy" id="75058"/>
    <lineage>
        <taxon>Eukaryota</taxon>
        <taxon>Discoba</taxon>
        <taxon>Euglenozoa</taxon>
        <taxon>Kinetoplastea</taxon>
        <taxon>Metakinetoplastina</taxon>
        <taxon>Eubodonida</taxon>
        <taxon>Bodonidae</taxon>
        <taxon>Bodo</taxon>
    </lineage>
</organism>
<protein>
    <submittedName>
        <fullName evidence="2">Uncharacterized protein</fullName>
    </submittedName>
</protein>
<keyword evidence="3" id="KW-1185">Reference proteome</keyword>
<gene>
    <name evidence="2" type="ORF">BSAL_47920</name>
</gene>